<sequence>MEEIKESGDFIDPYQEGSGYSEEAVASMRAEMQELADVVNDEESWAAWIEAQIGTGMTPEEEKRSRSRWLSFLEDERDHPLMTDLDTSPEFW</sequence>
<reference evidence="2" key="1">
    <citation type="submission" date="2020-05" db="EMBL/GenBank/DDBJ databases">
        <authorList>
            <person name="Chiriac C."/>
            <person name="Salcher M."/>
            <person name="Ghai R."/>
            <person name="Kavagutti S V."/>
        </authorList>
    </citation>
    <scope>NUCLEOTIDE SEQUENCE</scope>
</reference>
<dbReference type="EMBL" id="CAFAAH010000058">
    <property type="protein sequence ID" value="CAB4792661.1"/>
    <property type="molecule type" value="Genomic_DNA"/>
</dbReference>
<dbReference type="EMBL" id="CAFBPF010000098">
    <property type="protein sequence ID" value="CAB5013615.1"/>
    <property type="molecule type" value="Genomic_DNA"/>
</dbReference>
<gene>
    <name evidence="1" type="ORF">UFOPK2996_00588</name>
    <name evidence="2" type="ORF">UFOPK4071_00850</name>
</gene>
<dbReference type="AlphaFoldDB" id="A0A6J7Q9P6"/>
<evidence type="ECO:0000313" key="2">
    <source>
        <dbReference type="EMBL" id="CAB5013615.1"/>
    </source>
</evidence>
<proteinExistence type="predicted"/>
<organism evidence="2">
    <name type="scientific">freshwater metagenome</name>
    <dbReference type="NCBI Taxonomy" id="449393"/>
    <lineage>
        <taxon>unclassified sequences</taxon>
        <taxon>metagenomes</taxon>
        <taxon>ecological metagenomes</taxon>
    </lineage>
</organism>
<accession>A0A6J7Q9P6</accession>
<name>A0A6J7Q9P6_9ZZZZ</name>
<evidence type="ECO:0000313" key="1">
    <source>
        <dbReference type="EMBL" id="CAB4792661.1"/>
    </source>
</evidence>
<protein>
    <submittedName>
        <fullName evidence="2">Unannotated protein</fullName>
    </submittedName>
</protein>